<accession>A0A8B9UMT1</accession>
<evidence type="ECO:0000313" key="1">
    <source>
        <dbReference type="Ensembl" id="ENSAZOP00000010425.1"/>
    </source>
</evidence>
<organism evidence="1 2">
    <name type="scientific">Anas zonorhyncha</name>
    <name type="common">Eastern spot-billed duck</name>
    <dbReference type="NCBI Taxonomy" id="75864"/>
    <lineage>
        <taxon>Eukaryota</taxon>
        <taxon>Metazoa</taxon>
        <taxon>Chordata</taxon>
        <taxon>Craniata</taxon>
        <taxon>Vertebrata</taxon>
        <taxon>Euteleostomi</taxon>
        <taxon>Archelosauria</taxon>
        <taxon>Archosauria</taxon>
        <taxon>Dinosauria</taxon>
        <taxon>Saurischia</taxon>
        <taxon>Theropoda</taxon>
        <taxon>Coelurosauria</taxon>
        <taxon>Aves</taxon>
        <taxon>Neognathae</taxon>
        <taxon>Galloanserae</taxon>
        <taxon>Anseriformes</taxon>
        <taxon>Anatidae</taxon>
        <taxon>Anatinae</taxon>
        <taxon>Anas</taxon>
    </lineage>
</organism>
<dbReference type="Proteomes" id="UP000694549">
    <property type="component" value="Unplaced"/>
</dbReference>
<name>A0A8B9UMT1_9AVES</name>
<dbReference type="Ensembl" id="ENSAZOT00000011142.1">
    <property type="protein sequence ID" value="ENSAZOP00000010425.1"/>
    <property type="gene ID" value="ENSAZOG00000006663.1"/>
</dbReference>
<reference evidence="1" key="1">
    <citation type="submission" date="2025-08" db="UniProtKB">
        <authorList>
            <consortium name="Ensembl"/>
        </authorList>
    </citation>
    <scope>IDENTIFICATION</scope>
</reference>
<evidence type="ECO:0000313" key="2">
    <source>
        <dbReference type="Proteomes" id="UP000694549"/>
    </source>
</evidence>
<proteinExistence type="predicted"/>
<sequence>SISLSALHHINLVLSLSLLNPSPLHRYRKVRVTVLNLYLVMKIFSSISDLKKSLCTQKFAILRAQKLICQKILLPLTNLALFKSKMSFFSPLDTANFSPGVYIHGLYIGVLCCLTKLKMGQVEFIHYINHNN</sequence>
<dbReference type="AlphaFoldDB" id="A0A8B9UMT1"/>
<protein>
    <submittedName>
        <fullName evidence="1">Uncharacterized protein</fullName>
    </submittedName>
</protein>
<keyword evidence="2" id="KW-1185">Reference proteome</keyword>
<reference evidence="1" key="2">
    <citation type="submission" date="2025-09" db="UniProtKB">
        <authorList>
            <consortium name="Ensembl"/>
        </authorList>
    </citation>
    <scope>IDENTIFICATION</scope>
</reference>